<comment type="caution">
    <text evidence="3">The sequence shown here is derived from an EMBL/GenBank/DDBJ whole genome shotgun (WGS) entry which is preliminary data.</text>
</comment>
<sequence>MNAENVCKVNNLDTFADLLAPFGQDVSTQITIQDGQGAPYFLDKINIKFTDEFSLGKQHALEATEINELLQRSVAGHSDHIQDLSFVSGAGVGNEAVAAEDISSWAPWYTLFRQQWVNETKASEHESFLHPVACLLVVSGSEADPVASFHELQRHPVVHRVQTQSFSATNVLFYYMLVHDERDTAVLQTIDTKFDQVRRAFGQNTSMLRLNSNTDLLGTGSSDRAKVSGVWTNHYSATHPWAPPLEKSFGTIMTMRDVTALRDSVKNFMVKSVIPHMQYLIRVLSEQTANQRRGITGRLFSAGRRYFGSSTKTNSTLKGIGSDLYFRYDSPEAMMRKLADYSFMLKDYRFAQSVYQVARRDFQSEKAWKCYAGAQEMVGLSKLMLEIHATKAEFESNFEDAISMYLHKTHAPQHFLAVRCIILYYELLKHHKLYSFAPAALLRVPESTASLFALMNEQAAYAYLKHSPRPEIRRFSFYAMISAQAYQGAGMPDLAYRCLRAVHLTLGASFSAMKQDTRGYVATAEEKPALVETPDDKLADSSAKTDSSTATGSENNIAMYSSWAAIDSYINHELGRQCMVAQRYDEAFMYFMALMGDDKVPPKLQAKYLQELLQLFLESCEKAAEDKDSSENDSQFLSPVELSIPVIDPHLARIIMSPELEGEDGLFIWKNDGSSPSQSDTTSSGSMADRCCSVGEVAAVLLVMSNPLTIGVTLNNFTLDCRFDPIDDDSQDESGAPKYEVSTVPSVILEGGQTTMVTVQIVPHCAGSISILGARYLLCDILPTFKQLRLPGRRLNNTKEQQLKSTYAPESTLGFRVDPTLPRLEMTLEEFPESLMSGSMCQVSLRIENRGQIACKSAALWISHPSFFDIKSPHLMAEDVDVDAVESMYAYKDTIADVETVQVSNVLQNSSTFILVGQAYGNSPAELAKDRNLQHLVPIEQLEPGSTCVVPLWLRGDRVGAHTLNMCVGASTDAALLNMRPPRTTNNAKSTTNDLCRMRSRMFEIDLLVTPSLRVNAFVRPSTKNPHERILGIDVENVHPDLHVELVQATFSSGYYRLTPLATTQSLKPGSGDVKEGIKVRLGPRQTISLVYRALPYKTSANGYTTPLDLSALPELFTVNALRQYIYSSEKPSQLPDSIDLVYSNQILGDRSVGCIHSSLQGFIVRAQATRRRNMLRANYSLIPESYFSFLFPLFETFGIDFVLFWSEIGGSHRSGHHSITGIDLGVPHDYVNEALNPPSEGVTRTWLADTAQERETLISSIANRPSAIGRYERPLDVVMKVEKTEHCTKSTEPGSPLYIIDVAISVYNHSWRYAYSLTLDLLSPKDLDLGSLEDVNLDNTGSRAAWTWIGQTSYSMSVAQHGMVTVNANLSCLASGVIDIGLWHLIAKAATGEETTEIPFSLAYSYDTSRNMQFRSKSQECNLYPHQPCFVAVGNDDKESEAV</sequence>
<dbReference type="InterPro" id="IPR024420">
    <property type="entry name" value="TRAPP_III_complex_Trs85"/>
</dbReference>
<accession>A0ABQ8PSM7</accession>
<proteinExistence type="predicted"/>
<evidence type="ECO:0000256" key="1">
    <source>
        <dbReference type="SAM" id="MobiDB-lite"/>
    </source>
</evidence>
<protein>
    <recommendedName>
        <fullName evidence="2">TPPC8 first Ig-like domain-containing protein</fullName>
    </recommendedName>
</protein>
<keyword evidence="4" id="KW-1185">Reference proteome</keyword>
<feature type="domain" description="TPPC8 first Ig-like" evidence="2">
    <location>
        <begin position="687"/>
        <end position="836"/>
    </location>
</feature>
<evidence type="ECO:0000313" key="4">
    <source>
        <dbReference type="Proteomes" id="UP001151295"/>
    </source>
</evidence>
<name>A0ABQ8PSM7_9FUNG</name>
<dbReference type="InterPro" id="IPR058541">
    <property type="entry name" value="Ig_TPPC8_1st"/>
</dbReference>
<reference evidence="3" key="1">
    <citation type="submission" date="2022-07" db="EMBL/GenBank/DDBJ databases">
        <title>Phylogenomic reconstructions and comparative analyses of Kickxellomycotina fungi.</title>
        <authorList>
            <person name="Reynolds N.K."/>
            <person name="Stajich J.E."/>
            <person name="Barry K."/>
            <person name="Grigoriev I.V."/>
            <person name="Crous P."/>
            <person name="Smith M.E."/>
        </authorList>
    </citation>
    <scope>NUCLEOTIDE SEQUENCE</scope>
    <source>
        <strain evidence="3">BCRC 34882</strain>
    </source>
</reference>
<dbReference type="PANTHER" id="PTHR12975">
    <property type="entry name" value="TRANSPORT PROTEIN TRAPP"/>
    <property type="match status" value="1"/>
</dbReference>
<dbReference type="Proteomes" id="UP001151295">
    <property type="component" value="Unassembled WGS sequence"/>
</dbReference>
<dbReference type="EMBL" id="JANBQD010000018">
    <property type="protein sequence ID" value="KAJ1993507.1"/>
    <property type="molecule type" value="Genomic_DNA"/>
</dbReference>
<dbReference type="Pfam" id="PF12739">
    <property type="entry name" value="TRAPPC-Trs85"/>
    <property type="match status" value="1"/>
</dbReference>
<evidence type="ECO:0000313" key="3">
    <source>
        <dbReference type="EMBL" id="KAJ1993507.1"/>
    </source>
</evidence>
<evidence type="ECO:0000259" key="2">
    <source>
        <dbReference type="Pfam" id="PF24545"/>
    </source>
</evidence>
<feature type="compositionally biased region" description="Low complexity" evidence="1">
    <location>
        <begin position="540"/>
        <end position="551"/>
    </location>
</feature>
<dbReference type="Pfam" id="PF24545">
    <property type="entry name" value="Ig_TPPC8_1st"/>
    <property type="match status" value="1"/>
</dbReference>
<feature type="region of interest" description="Disordered" evidence="1">
    <location>
        <begin position="531"/>
        <end position="551"/>
    </location>
</feature>
<gene>
    <name evidence="3" type="ORF">EDC05_002133</name>
</gene>
<dbReference type="PANTHER" id="PTHR12975:SF6">
    <property type="entry name" value="TRAFFICKING PROTEIN PARTICLE COMPLEX SUBUNIT 8"/>
    <property type="match status" value="1"/>
</dbReference>
<organism evidence="3 4">
    <name type="scientific">Coemansia umbellata</name>
    <dbReference type="NCBI Taxonomy" id="1424467"/>
    <lineage>
        <taxon>Eukaryota</taxon>
        <taxon>Fungi</taxon>
        <taxon>Fungi incertae sedis</taxon>
        <taxon>Zoopagomycota</taxon>
        <taxon>Kickxellomycotina</taxon>
        <taxon>Kickxellomycetes</taxon>
        <taxon>Kickxellales</taxon>
        <taxon>Kickxellaceae</taxon>
        <taxon>Coemansia</taxon>
    </lineage>
</organism>